<evidence type="ECO:0000313" key="4">
    <source>
        <dbReference type="Proteomes" id="UP000480246"/>
    </source>
</evidence>
<evidence type="ECO:0000313" key="3">
    <source>
        <dbReference type="EMBL" id="KAB8126755.1"/>
    </source>
</evidence>
<keyword evidence="4" id="KW-1185">Reference proteome</keyword>
<feature type="compositionally biased region" description="Basic residues" evidence="1">
    <location>
        <begin position="23"/>
        <end position="35"/>
    </location>
</feature>
<keyword evidence="3" id="KW-0240">DNA-directed RNA polymerase</keyword>
<protein>
    <submittedName>
        <fullName evidence="3">DNA-directed RNA polymerase subunit beta</fullName>
    </submittedName>
</protein>
<evidence type="ECO:0000256" key="2">
    <source>
        <dbReference type="SAM" id="Phobius"/>
    </source>
</evidence>
<organism evidence="3 4">
    <name type="scientific">Gracilibacillus oryzae</name>
    <dbReference type="NCBI Taxonomy" id="1672701"/>
    <lineage>
        <taxon>Bacteria</taxon>
        <taxon>Bacillati</taxon>
        <taxon>Bacillota</taxon>
        <taxon>Bacilli</taxon>
        <taxon>Bacillales</taxon>
        <taxon>Bacillaceae</taxon>
        <taxon>Gracilibacillus</taxon>
    </lineage>
</organism>
<reference evidence="3 4" key="1">
    <citation type="submission" date="2019-10" db="EMBL/GenBank/DDBJ databases">
        <title>Gracilibacillus sp. nov. isolated from rice seeds.</title>
        <authorList>
            <person name="He S."/>
        </authorList>
    </citation>
    <scope>NUCLEOTIDE SEQUENCE [LARGE SCALE GENOMIC DNA]</scope>
    <source>
        <strain evidence="3 4">TD8</strain>
    </source>
</reference>
<keyword evidence="2" id="KW-0472">Membrane</keyword>
<feature type="region of interest" description="Disordered" evidence="1">
    <location>
        <begin position="1"/>
        <end position="39"/>
    </location>
</feature>
<dbReference type="EMBL" id="WEID01000101">
    <property type="protein sequence ID" value="KAB8126755.1"/>
    <property type="molecule type" value="Genomic_DNA"/>
</dbReference>
<dbReference type="InterPro" id="IPR024596">
    <property type="entry name" value="RNApol_su_b/EpuA"/>
</dbReference>
<accession>A0A7C8GQN5</accession>
<keyword evidence="3" id="KW-0804">Transcription</keyword>
<keyword evidence="2" id="KW-1133">Transmembrane helix</keyword>
<dbReference type="Proteomes" id="UP000480246">
    <property type="component" value="Unassembled WGS sequence"/>
</dbReference>
<feature type="transmembrane region" description="Helical" evidence="2">
    <location>
        <begin position="42"/>
        <end position="75"/>
    </location>
</feature>
<evidence type="ECO:0000256" key="1">
    <source>
        <dbReference type="SAM" id="MobiDB-lite"/>
    </source>
</evidence>
<sequence>MSNENKSEQPKRAQVNKRTERRKERRSRRRDRRRERSQSKQYVGRLIPVWLKLLIIIVLSLFALFIGLIIGFSIIGDGQPLDVLRFETWEHIIDFVRIEE</sequence>
<dbReference type="AlphaFoldDB" id="A0A7C8GQN5"/>
<proteinExistence type="predicted"/>
<keyword evidence="2" id="KW-0812">Transmembrane</keyword>
<comment type="caution">
    <text evidence="3">The sequence shown here is derived from an EMBL/GenBank/DDBJ whole genome shotgun (WGS) entry which is preliminary data.</text>
</comment>
<feature type="compositionally biased region" description="Basic and acidic residues" evidence="1">
    <location>
        <begin position="1"/>
        <end position="22"/>
    </location>
</feature>
<dbReference type="Pfam" id="PF11772">
    <property type="entry name" value="EpuA"/>
    <property type="match status" value="1"/>
</dbReference>
<gene>
    <name evidence="3" type="ORF">F9U64_19300</name>
</gene>
<name>A0A7C8GQN5_9BACI</name>
<dbReference type="GO" id="GO:0000428">
    <property type="term" value="C:DNA-directed RNA polymerase complex"/>
    <property type="evidence" value="ECO:0007669"/>
    <property type="project" value="UniProtKB-KW"/>
</dbReference>
<dbReference type="RefSeq" id="WP_153406517.1">
    <property type="nucleotide sequence ID" value="NZ_ML762447.1"/>
</dbReference>